<keyword evidence="7" id="KW-0030">Aminoacyl-tRNA synthetase</keyword>
<gene>
    <name evidence="10" type="ORF">METZ01_LOCUS228161</name>
</gene>
<evidence type="ECO:0000256" key="8">
    <source>
        <dbReference type="ARBA" id="ARBA00049339"/>
    </source>
</evidence>
<reference evidence="10" key="1">
    <citation type="submission" date="2018-05" db="EMBL/GenBank/DDBJ databases">
        <authorList>
            <person name="Lanie J.A."/>
            <person name="Ng W.-L."/>
            <person name="Kazmierczak K.M."/>
            <person name="Andrzejewski T.M."/>
            <person name="Davidsen T.M."/>
            <person name="Wayne K.J."/>
            <person name="Tettelin H."/>
            <person name="Glass J.I."/>
            <person name="Rusch D."/>
            <person name="Podicherti R."/>
            <person name="Tsui H.-C.T."/>
            <person name="Winkler M.E."/>
        </authorList>
    </citation>
    <scope>NUCLEOTIDE SEQUENCE</scope>
</reference>
<dbReference type="Gene3D" id="3.40.50.620">
    <property type="entry name" value="HUPs"/>
    <property type="match status" value="1"/>
</dbReference>
<organism evidence="10">
    <name type="scientific">marine metagenome</name>
    <dbReference type="NCBI Taxonomy" id="408172"/>
    <lineage>
        <taxon>unclassified sequences</taxon>
        <taxon>metagenomes</taxon>
        <taxon>ecological metagenomes</taxon>
    </lineage>
</organism>
<dbReference type="AlphaFoldDB" id="A0A382GL06"/>
<dbReference type="InterPro" id="IPR035684">
    <property type="entry name" value="ArgRS_core"/>
</dbReference>
<evidence type="ECO:0000256" key="3">
    <source>
        <dbReference type="ARBA" id="ARBA00022598"/>
    </source>
</evidence>
<feature type="non-terminal residue" evidence="10">
    <location>
        <position position="493"/>
    </location>
</feature>
<dbReference type="InterPro" id="IPR009080">
    <property type="entry name" value="tRNAsynth_Ia_anticodon-bd"/>
</dbReference>
<dbReference type="SUPFAM" id="SSF47323">
    <property type="entry name" value="Anticodon-binding domain of a subclass of class I aminoacyl-tRNA synthetases"/>
    <property type="match status" value="1"/>
</dbReference>
<dbReference type="InterPro" id="IPR008909">
    <property type="entry name" value="DALR_anticod-bd"/>
</dbReference>
<keyword evidence="3" id="KW-0436">Ligase</keyword>
<dbReference type="GO" id="GO:0005737">
    <property type="term" value="C:cytoplasm"/>
    <property type="evidence" value="ECO:0007669"/>
    <property type="project" value="InterPro"/>
</dbReference>
<dbReference type="Pfam" id="PF00750">
    <property type="entry name" value="tRNA-synt_1d"/>
    <property type="match status" value="1"/>
</dbReference>
<dbReference type="CDD" id="cd00671">
    <property type="entry name" value="ArgRS_core"/>
    <property type="match status" value="1"/>
</dbReference>
<dbReference type="InterPro" id="IPR005148">
    <property type="entry name" value="Arg-tRNA-synth_N"/>
</dbReference>
<dbReference type="SMART" id="SM00836">
    <property type="entry name" value="DALR_1"/>
    <property type="match status" value="1"/>
</dbReference>
<keyword evidence="6" id="KW-0648">Protein biosynthesis</keyword>
<evidence type="ECO:0000256" key="1">
    <source>
        <dbReference type="ARBA" id="ARBA00005594"/>
    </source>
</evidence>
<evidence type="ECO:0000313" key="10">
    <source>
        <dbReference type="EMBL" id="SVB75307.1"/>
    </source>
</evidence>
<dbReference type="GO" id="GO:0004814">
    <property type="term" value="F:arginine-tRNA ligase activity"/>
    <property type="evidence" value="ECO:0007669"/>
    <property type="project" value="UniProtKB-EC"/>
</dbReference>
<dbReference type="InterPro" id="IPR001412">
    <property type="entry name" value="aa-tRNA-synth_I_CS"/>
</dbReference>
<feature type="domain" description="DALR anticodon binding" evidence="9">
    <location>
        <begin position="395"/>
        <end position="492"/>
    </location>
</feature>
<dbReference type="EMBL" id="UINC01055899">
    <property type="protein sequence ID" value="SVB75307.1"/>
    <property type="molecule type" value="Genomic_DNA"/>
</dbReference>
<protein>
    <recommendedName>
        <fullName evidence="2">arginine--tRNA ligase</fullName>
        <ecNumber evidence="2">6.1.1.19</ecNumber>
    </recommendedName>
</protein>
<evidence type="ECO:0000256" key="2">
    <source>
        <dbReference type="ARBA" id="ARBA00012837"/>
    </source>
</evidence>
<dbReference type="EC" id="6.1.1.19" evidence="2"/>
<dbReference type="GO" id="GO:0006420">
    <property type="term" value="P:arginyl-tRNA aminoacylation"/>
    <property type="evidence" value="ECO:0007669"/>
    <property type="project" value="InterPro"/>
</dbReference>
<dbReference type="InterPro" id="IPR036695">
    <property type="entry name" value="Arg-tRNA-synth_N_sf"/>
</dbReference>
<evidence type="ECO:0000256" key="7">
    <source>
        <dbReference type="ARBA" id="ARBA00023146"/>
    </source>
</evidence>
<evidence type="ECO:0000256" key="6">
    <source>
        <dbReference type="ARBA" id="ARBA00022917"/>
    </source>
</evidence>
<comment type="similarity">
    <text evidence="1">Belongs to the class-I aminoacyl-tRNA synthetase family.</text>
</comment>
<comment type="catalytic activity">
    <reaction evidence="8">
        <text>tRNA(Arg) + L-arginine + ATP = L-arginyl-tRNA(Arg) + AMP + diphosphate</text>
        <dbReference type="Rhea" id="RHEA:20301"/>
        <dbReference type="Rhea" id="RHEA-COMP:9658"/>
        <dbReference type="Rhea" id="RHEA-COMP:9673"/>
        <dbReference type="ChEBI" id="CHEBI:30616"/>
        <dbReference type="ChEBI" id="CHEBI:32682"/>
        <dbReference type="ChEBI" id="CHEBI:33019"/>
        <dbReference type="ChEBI" id="CHEBI:78442"/>
        <dbReference type="ChEBI" id="CHEBI:78513"/>
        <dbReference type="ChEBI" id="CHEBI:456215"/>
        <dbReference type="EC" id="6.1.1.19"/>
    </reaction>
</comment>
<keyword evidence="5" id="KW-0067">ATP-binding</keyword>
<dbReference type="PROSITE" id="PS00178">
    <property type="entry name" value="AA_TRNA_LIGASE_I"/>
    <property type="match status" value="1"/>
</dbReference>
<evidence type="ECO:0000256" key="5">
    <source>
        <dbReference type="ARBA" id="ARBA00022840"/>
    </source>
</evidence>
<dbReference type="InterPro" id="IPR001278">
    <property type="entry name" value="Arg-tRNA-ligase"/>
</dbReference>
<proteinExistence type="inferred from homology"/>
<dbReference type="Gene3D" id="1.10.730.10">
    <property type="entry name" value="Isoleucyl-tRNA Synthetase, Domain 1"/>
    <property type="match status" value="1"/>
</dbReference>
<dbReference type="GO" id="GO:0005524">
    <property type="term" value="F:ATP binding"/>
    <property type="evidence" value="ECO:0007669"/>
    <property type="project" value="UniProtKB-KW"/>
</dbReference>
<dbReference type="Pfam" id="PF03485">
    <property type="entry name" value="Arg_tRNA_synt_N"/>
    <property type="match status" value="1"/>
</dbReference>
<evidence type="ECO:0000256" key="4">
    <source>
        <dbReference type="ARBA" id="ARBA00022741"/>
    </source>
</evidence>
<dbReference type="PRINTS" id="PR01038">
    <property type="entry name" value="TRNASYNTHARG"/>
</dbReference>
<dbReference type="SUPFAM" id="SSF55190">
    <property type="entry name" value="Arginyl-tRNA synthetase (ArgRS), N-terminal 'additional' domain"/>
    <property type="match status" value="1"/>
</dbReference>
<sequence>IKKPAKEIAKKISKSIKKIKGVDSVSIAGPGFINIKMQDDFWFKELVQILKKGEEYAKSKIGKRKKVNIEFVSANPTGPMHIGHARGAIIGDVLASMFENADYDVTREFYVNDAGSQINDLTHSVYYRYLESLDSEPKKFPDGFYPGKYLIKLAEMIKKKYGNQLKDVDKKAWFPKIKEFSIEYILDLIKADLSNLGITFDQFISEQSLLEKETVEKTMKMLKKKDLIYVGKLANPKGSSDEKWEQRSQLLFKSTRFGDDMDRTLKKQNGSWTYFASDISYHLDKYDRGFNKMINIWGVDHGGYVKRIKAAVKALTDGKGDLDILLCQLVKLKEGNNPLKMSKREGNFVGLDEVLKKVGKDVLRFIMLTRKNDVSLDFDFKKVTEKTKDNPVFYVQYAHARCNSVFRMAKEMLPSVDLSKEELIKAKHNLLKNDIEISLIKLLAEWPNILEKSRKMLEPHRCVFFLNDLASLFHSFWSMGKDNEKLRFIIPGN</sequence>
<feature type="non-terminal residue" evidence="10">
    <location>
        <position position="1"/>
    </location>
</feature>
<dbReference type="Gene3D" id="3.30.1360.70">
    <property type="entry name" value="Arginyl tRNA synthetase N-terminal domain"/>
    <property type="match status" value="1"/>
</dbReference>
<name>A0A382GL06_9ZZZZ</name>
<dbReference type="PANTHER" id="PTHR11956:SF5">
    <property type="entry name" value="ARGININE--TRNA LIGASE, CYTOPLASMIC"/>
    <property type="match status" value="1"/>
</dbReference>
<dbReference type="PANTHER" id="PTHR11956">
    <property type="entry name" value="ARGINYL-TRNA SYNTHETASE"/>
    <property type="match status" value="1"/>
</dbReference>
<keyword evidence="4" id="KW-0547">Nucleotide-binding</keyword>
<evidence type="ECO:0000259" key="9">
    <source>
        <dbReference type="SMART" id="SM00836"/>
    </source>
</evidence>
<dbReference type="NCBIfam" id="TIGR00456">
    <property type="entry name" value="argS"/>
    <property type="match status" value="1"/>
</dbReference>
<dbReference type="SUPFAM" id="SSF52374">
    <property type="entry name" value="Nucleotidylyl transferase"/>
    <property type="match status" value="1"/>
</dbReference>
<dbReference type="InterPro" id="IPR014729">
    <property type="entry name" value="Rossmann-like_a/b/a_fold"/>
</dbReference>
<accession>A0A382GL06</accession>